<feature type="chain" id="PRO_5038371461" evidence="2">
    <location>
        <begin position="21"/>
        <end position="311"/>
    </location>
</feature>
<dbReference type="InterPro" id="IPR018911">
    <property type="entry name" value="Gmad2_Ig-like_dom"/>
</dbReference>
<reference evidence="4" key="1">
    <citation type="submission" date="2020-09" db="EMBL/GenBank/DDBJ databases">
        <title>A novel bacterium of genus Paenibacillus, isolated from South China Sea.</title>
        <authorList>
            <person name="Huang H."/>
            <person name="Mo K."/>
            <person name="Hu Y."/>
        </authorList>
    </citation>
    <scope>NUCLEOTIDE SEQUENCE</scope>
    <source>
        <strain evidence="4">IB182363</strain>
    </source>
</reference>
<name>A0A927C8M7_9BACL</name>
<comment type="caution">
    <text evidence="4">The sequence shown here is derived from an EMBL/GenBank/DDBJ whole genome shotgun (WGS) entry which is preliminary data.</text>
</comment>
<sequence>MRTLKKLHLLVLLCFVVLLAACGRSAGSAGPAPANSSPEPVTEQKGPAVKAMDKGHIVQKDGNRWLITAYADKNGTPSIDAYWFTVTEQTVLETRLGQTVNPDKMAVGVQVEAWHTGKVAESYPAQTTAAKIVMQEEQIKLPEGTISQTAAVQSALQSLTGTTAATAVKNISLQTDDGYWKVEIVRHETPDQPQTIRIDARSGKGIPTPVAENDAFRIFAPKPGTKVPKTFTVEGEARVFEAAFSWELEDGHNILAKGHEMAEEGAPAWGRFKFEVSYENASQPNLMLILFIHSAKDGSIQHQLILPLKAS</sequence>
<protein>
    <submittedName>
        <fullName evidence="4">DUF3221 domain-containing protein</fullName>
    </submittedName>
</protein>
<dbReference type="Pfam" id="PF10648">
    <property type="entry name" value="Gmad2"/>
    <property type="match status" value="1"/>
</dbReference>
<evidence type="ECO:0000256" key="1">
    <source>
        <dbReference type="SAM" id="MobiDB-lite"/>
    </source>
</evidence>
<feature type="signal peptide" evidence="2">
    <location>
        <begin position="1"/>
        <end position="20"/>
    </location>
</feature>
<gene>
    <name evidence="4" type="ORF">IDH45_09005</name>
</gene>
<evidence type="ECO:0000313" key="4">
    <source>
        <dbReference type="EMBL" id="MBD2862118.1"/>
    </source>
</evidence>
<accession>A0A927C8M7</accession>
<proteinExistence type="predicted"/>
<keyword evidence="5" id="KW-1185">Reference proteome</keyword>
<dbReference type="Proteomes" id="UP000639396">
    <property type="component" value="Unassembled WGS sequence"/>
</dbReference>
<dbReference type="InterPro" id="IPR021598">
    <property type="entry name" value="DUF3221"/>
</dbReference>
<evidence type="ECO:0000256" key="2">
    <source>
        <dbReference type="SAM" id="SignalP"/>
    </source>
</evidence>
<evidence type="ECO:0000259" key="3">
    <source>
        <dbReference type="Pfam" id="PF10648"/>
    </source>
</evidence>
<organism evidence="4 5">
    <name type="scientific">Paenibacillus oceani</name>
    <dbReference type="NCBI Taxonomy" id="2772510"/>
    <lineage>
        <taxon>Bacteria</taxon>
        <taxon>Bacillati</taxon>
        <taxon>Bacillota</taxon>
        <taxon>Bacilli</taxon>
        <taxon>Bacillales</taxon>
        <taxon>Paenibacillaceae</taxon>
        <taxon>Paenibacillus</taxon>
    </lineage>
</organism>
<feature type="compositionally biased region" description="Low complexity" evidence="1">
    <location>
        <begin position="28"/>
        <end position="40"/>
    </location>
</feature>
<dbReference type="RefSeq" id="WP_190926709.1">
    <property type="nucleotide sequence ID" value="NZ_JACXJA010000008.1"/>
</dbReference>
<evidence type="ECO:0000313" key="5">
    <source>
        <dbReference type="Proteomes" id="UP000639396"/>
    </source>
</evidence>
<dbReference type="PROSITE" id="PS51257">
    <property type="entry name" value="PROKAR_LIPOPROTEIN"/>
    <property type="match status" value="1"/>
</dbReference>
<keyword evidence="2" id="KW-0732">Signal</keyword>
<dbReference type="EMBL" id="JACXJA010000008">
    <property type="protein sequence ID" value="MBD2862118.1"/>
    <property type="molecule type" value="Genomic_DNA"/>
</dbReference>
<feature type="domain" description="Bacterial spore germination immunoglobulin-like" evidence="3">
    <location>
        <begin position="217"/>
        <end position="299"/>
    </location>
</feature>
<dbReference type="Pfam" id="PF11518">
    <property type="entry name" value="DUF3221"/>
    <property type="match status" value="1"/>
</dbReference>
<dbReference type="AlphaFoldDB" id="A0A927C8M7"/>
<feature type="region of interest" description="Disordered" evidence="1">
    <location>
        <begin position="28"/>
        <end position="50"/>
    </location>
</feature>